<sequence>MEEKKLNRLVVLWLSIIAIICIITSVILEIFAAQKDYFGLLDGLAIGFLVIAFVCAISMIIYQQHWRKSKIQARFDEALQNPTSFFDAIIKDYKEHNLCLDVESDEKITITPIIDYQQQVAIFYHTLLGDKKHLLLLDVYFYQQECVIMFDEGKVYEETIAYDKDNDTKDFYYQISIKINDYLKQYLIDQANSKS</sequence>
<protein>
    <submittedName>
        <fullName evidence="2">Uncharacterized protein</fullName>
    </submittedName>
</protein>
<gene>
    <name evidence="2" type="ORF">IAD04_04240</name>
</gene>
<feature type="transmembrane region" description="Helical" evidence="1">
    <location>
        <begin position="12"/>
        <end position="32"/>
    </location>
</feature>
<name>A0A9D1G941_9FIRM</name>
<dbReference type="AlphaFoldDB" id="A0A9D1G941"/>
<keyword evidence="1" id="KW-0812">Transmembrane</keyword>
<comment type="caution">
    <text evidence="2">The sequence shown here is derived from an EMBL/GenBank/DDBJ whole genome shotgun (WGS) entry which is preliminary data.</text>
</comment>
<reference evidence="2" key="1">
    <citation type="submission" date="2020-10" db="EMBL/GenBank/DDBJ databases">
        <authorList>
            <person name="Gilroy R."/>
        </authorList>
    </citation>
    <scope>NUCLEOTIDE SEQUENCE</scope>
    <source>
        <strain evidence="2">14508</strain>
    </source>
</reference>
<evidence type="ECO:0000313" key="3">
    <source>
        <dbReference type="Proteomes" id="UP000886893"/>
    </source>
</evidence>
<keyword evidence="1" id="KW-1133">Transmembrane helix</keyword>
<proteinExistence type="predicted"/>
<dbReference type="Proteomes" id="UP000886893">
    <property type="component" value="Unassembled WGS sequence"/>
</dbReference>
<organism evidence="2 3">
    <name type="scientific">Candidatus Caccosoma faecigallinarum</name>
    <dbReference type="NCBI Taxonomy" id="2840720"/>
    <lineage>
        <taxon>Bacteria</taxon>
        <taxon>Bacillati</taxon>
        <taxon>Bacillota</taxon>
        <taxon>Bacillota incertae sedis</taxon>
        <taxon>Candidatus Caccosoma</taxon>
    </lineage>
</organism>
<reference evidence="2" key="2">
    <citation type="journal article" date="2021" name="PeerJ">
        <title>Extensive microbial diversity within the chicken gut microbiome revealed by metagenomics and culture.</title>
        <authorList>
            <person name="Gilroy R."/>
            <person name="Ravi A."/>
            <person name="Getino M."/>
            <person name="Pursley I."/>
            <person name="Horton D.L."/>
            <person name="Alikhan N.F."/>
            <person name="Baker D."/>
            <person name="Gharbi K."/>
            <person name="Hall N."/>
            <person name="Watson M."/>
            <person name="Adriaenssens E.M."/>
            <person name="Foster-Nyarko E."/>
            <person name="Jarju S."/>
            <person name="Secka A."/>
            <person name="Antonio M."/>
            <person name="Oren A."/>
            <person name="Chaudhuri R.R."/>
            <person name="La Ragione R."/>
            <person name="Hildebrand F."/>
            <person name="Pallen M.J."/>
        </authorList>
    </citation>
    <scope>NUCLEOTIDE SEQUENCE</scope>
    <source>
        <strain evidence="2">14508</strain>
    </source>
</reference>
<evidence type="ECO:0000313" key="2">
    <source>
        <dbReference type="EMBL" id="HIT17565.1"/>
    </source>
</evidence>
<dbReference type="EMBL" id="DVKI01000130">
    <property type="protein sequence ID" value="HIT17565.1"/>
    <property type="molecule type" value="Genomic_DNA"/>
</dbReference>
<accession>A0A9D1G941</accession>
<feature type="transmembrane region" description="Helical" evidence="1">
    <location>
        <begin position="44"/>
        <end position="62"/>
    </location>
</feature>
<evidence type="ECO:0000256" key="1">
    <source>
        <dbReference type="SAM" id="Phobius"/>
    </source>
</evidence>
<keyword evidence="1" id="KW-0472">Membrane</keyword>